<feature type="transmembrane region" description="Helical" evidence="8">
    <location>
        <begin position="253"/>
        <end position="272"/>
    </location>
</feature>
<evidence type="ECO:0000256" key="7">
    <source>
        <dbReference type="ARBA" id="ARBA00023136"/>
    </source>
</evidence>
<dbReference type="OrthoDB" id="85618at2157"/>
<reference evidence="10 11" key="1">
    <citation type="journal article" date="2008" name="Proc. Natl. Acad. Sci. U.S.A.">
        <title>A korarchaeal genome reveals new insights into the evolution of the Archaea.</title>
        <authorList>
            <person name="Elkins J.G."/>
            <person name="Podar M."/>
            <person name="Graham D.E."/>
            <person name="Makarova K.S."/>
            <person name="Wolf Y."/>
            <person name="Randau L."/>
            <person name="Hedlund B.P."/>
            <person name="Brochier-Armanet C."/>
            <person name="Kunin V."/>
            <person name="Anderson I."/>
            <person name="Lapidus A."/>
            <person name="Goltsman E."/>
            <person name="Barry K."/>
            <person name="Koonin E.V."/>
            <person name="Hugenholtz P."/>
            <person name="Kyrpides N."/>
            <person name="Wanner G."/>
            <person name="Richardson P."/>
            <person name="Keller M."/>
            <person name="Stetter K.O."/>
        </authorList>
    </citation>
    <scope>NUCLEOTIDE SEQUENCE [LARGE SCALE GENOMIC DNA]</scope>
    <source>
        <strain evidence="11">OPF8</strain>
    </source>
</reference>
<feature type="domain" description="Glycosyltransferase RgtA/B/C/D-like" evidence="9">
    <location>
        <begin position="152"/>
        <end position="241"/>
    </location>
</feature>
<name>B1L3D0_KORCO</name>
<evidence type="ECO:0000256" key="4">
    <source>
        <dbReference type="ARBA" id="ARBA00022679"/>
    </source>
</evidence>
<evidence type="ECO:0000256" key="3">
    <source>
        <dbReference type="ARBA" id="ARBA00022676"/>
    </source>
</evidence>
<evidence type="ECO:0000256" key="8">
    <source>
        <dbReference type="SAM" id="Phobius"/>
    </source>
</evidence>
<feature type="transmembrane region" description="Helical" evidence="8">
    <location>
        <begin position="224"/>
        <end position="241"/>
    </location>
</feature>
<feature type="transmembrane region" description="Helical" evidence="8">
    <location>
        <begin position="742"/>
        <end position="760"/>
    </location>
</feature>
<dbReference type="KEGG" id="kcr:Kcr_0199"/>
<dbReference type="GO" id="GO:0008610">
    <property type="term" value="P:lipid biosynthetic process"/>
    <property type="evidence" value="ECO:0007669"/>
    <property type="project" value="UniProtKB-ARBA"/>
</dbReference>
<dbReference type="AlphaFoldDB" id="B1L3D0"/>
<dbReference type="InParanoid" id="B1L3D0"/>
<feature type="transmembrane region" description="Helical" evidence="8">
    <location>
        <begin position="527"/>
        <end position="544"/>
    </location>
</feature>
<keyword evidence="7 8" id="KW-0472">Membrane</keyword>
<dbReference type="GeneID" id="6093488"/>
<dbReference type="GO" id="GO:0016757">
    <property type="term" value="F:glycosyltransferase activity"/>
    <property type="evidence" value="ECO:0007669"/>
    <property type="project" value="UniProtKB-KW"/>
</dbReference>
<dbReference type="RefSeq" id="WP_012308856.1">
    <property type="nucleotide sequence ID" value="NC_010482.1"/>
</dbReference>
<dbReference type="eggNOG" id="arCOG00561">
    <property type="taxonomic scope" value="Archaea"/>
</dbReference>
<evidence type="ECO:0000259" key="9">
    <source>
        <dbReference type="Pfam" id="PF13231"/>
    </source>
</evidence>
<feature type="transmembrane region" description="Helical" evidence="8">
    <location>
        <begin position="407"/>
        <end position="430"/>
    </location>
</feature>
<gene>
    <name evidence="10" type="ordered locus">Kcr_0199</name>
</gene>
<evidence type="ECO:0000313" key="11">
    <source>
        <dbReference type="Proteomes" id="UP000001686"/>
    </source>
</evidence>
<feature type="transmembrane region" description="Helical" evidence="8">
    <location>
        <begin position="381"/>
        <end position="401"/>
    </location>
</feature>
<feature type="transmembrane region" description="Helical" evidence="8">
    <location>
        <begin position="284"/>
        <end position="305"/>
    </location>
</feature>
<dbReference type="InterPro" id="IPR050297">
    <property type="entry name" value="LipidA_mod_glycosyltrf_83"/>
</dbReference>
<feature type="transmembrane region" description="Helical" evidence="8">
    <location>
        <begin position="641"/>
        <end position="660"/>
    </location>
</feature>
<dbReference type="Proteomes" id="UP000001686">
    <property type="component" value="Chromosome"/>
</dbReference>
<feature type="transmembrane region" description="Helical" evidence="8">
    <location>
        <begin position="174"/>
        <end position="193"/>
    </location>
</feature>
<evidence type="ECO:0000256" key="1">
    <source>
        <dbReference type="ARBA" id="ARBA00004651"/>
    </source>
</evidence>
<feature type="transmembrane region" description="Helical" evidence="8">
    <location>
        <begin position="585"/>
        <end position="607"/>
    </location>
</feature>
<dbReference type="GO" id="GO:0005886">
    <property type="term" value="C:plasma membrane"/>
    <property type="evidence" value="ECO:0007669"/>
    <property type="project" value="UniProtKB-SubCell"/>
</dbReference>
<evidence type="ECO:0000256" key="5">
    <source>
        <dbReference type="ARBA" id="ARBA00022692"/>
    </source>
</evidence>
<evidence type="ECO:0000313" key="10">
    <source>
        <dbReference type="EMBL" id="ACB06959.1"/>
    </source>
</evidence>
<evidence type="ECO:0000256" key="6">
    <source>
        <dbReference type="ARBA" id="ARBA00022989"/>
    </source>
</evidence>
<dbReference type="HOGENOM" id="CLU_361564_0_0_2"/>
<accession>B1L3D0</accession>
<keyword evidence="2" id="KW-1003">Cell membrane</keyword>
<feature type="transmembrane region" description="Helical" evidence="8">
    <location>
        <begin position="352"/>
        <end position="374"/>
    </location>
</feature>
<dbReference type="PANTHER" id="PTHR33908">
    <property type="entry name" value="MANNOSYLTRANSFERASE YKCB-RELATED"/>
    <property type="match status" value="1"/>
</dbReference>
<comment type="subcellular location">
    <subcellularLocation>
        <location evidence="1">Cell membrane</location>
        <topology evidence="1">Multi-pass membrane protein</topology>
    </subcellularLocation>
</comment>
<feature type="transmembrane region" description="Helical" evidence="8">
    <location>
        <begin position="199"/>
        <end position="217"/>
    </location>
</feature>
<keyword evidence="11" id="KW-1185">Reference proteome</keyword>
<keyword evidence="5 8" id="KW-0812">Transmembrane</keyword>
<protein>
    <submittedName>
        <fullName evidence="10">Glycosyl transferase family 39</fullName>
    </submittedName>
</protein>
<feature type="transmembrane region" description="Helical" evidence="8">
    <location>
        <begin position="550"/>
        <end position="573"/>
    </location>
</feature>
<sequence length="773" mass="86521">MRSFTIGLIISIVLASSFFIYAYSEASSPKYRGDDYYVSDEVWYVTSSRNLLHEVFGLHPKYSIDGYIFATLSFNSESDLMEHLDDLDSLLRSIGGEIVRANYTATGDRIAAIWVMVPESNSSKLEVGYAKVRYGFEYPSKSGILEYLNLEHPPLGKYIIMLSMMILGDSPANWRFPGILEGSIIIILVYLTVSRLLNPFWGVVASIAIALDPIFYAMSMVAMLDIHLTFFTALCLLFLVYDRPLAASISSWLSFSVKFSGLFSVACTYLYLRIYRGERLLRALAISILPSLVYLALSIPLISYLGPERWIQENLNAIAWHTTSRGSGPTPSPPWAWFFNLAPMALHVNPDLIARVNFVSYIFSFVFTILLFPLMLKRERLYIPMMMILSIVLGYTAVYIAGNRTLYSFYAVQLSPSVASAFSISLFYLMREDLGDIVRREWGSVLDRLFRDEIELPEEIKPFLSLKGRSFYMLNMVLPVLISIIMHHNFYLPGSPVFSTNVRDFGLSGILNDFLMRSSDKIWVRELIFSSITVISALIISLDLAELSAYPIPISLLVLSGYDWTLLSLALALESISLMRGGRRIISISLALISCSLNPINILLFPLIFRKRISTIFAASLIPLSLLSWPEEGTNGLLQGFAGAYAPTIALTISIILTAYLMRYSIFWSSVLGMGFMTLLSGIKQPWGLTALALVSSSPSIPLIELLLSLSLITYNNPSLLSGILFKCNPSGPKDACSDPSISMALFSLSIIYLGLRGLYRENKIKLEVSYQE</sequence>
<keyword evidence="6 8" id="KW-1133">Transmembrane helix</keyword>
<dbReference type="STRING" id="374847.Kcr_0199"/>
<dbReference type="EMBL" id="CP000968">
    <property type="protein sequence ID" value="ACB06959.1"/>
    <property type="molecule type" value="Genomic_DNA"/>
</dbReference>
<keyword evidence="3" id="KW-0328">Glycosyltransferase</keyword>
<evidence type="ECO:0000256" key="2">
    <source>
        <dbReference type="ARBA" id="ARBA00022475"/>
    </source>
</evidence>
<dbReference type="Pfam" id="PF13231">
    <property type="entry name" value="PMT_2"/>
    <property type="match status" value="1"/>
</dbReference>
<dbReference type="PhylomeDB" id="B1L3D0"/>
<feature type="transmembrane region" description="Helical" evidence="8">
    <location>
        <begin position="6"/>
        <end position="23"/>
    </location>
</feature>
<dbReference type="InterPro" id="IPR038731">
    <property type="entry name" value="RgtA/B/C-like"/>
</dbReference>
<proteinExistence type="predicted"/>
<dbReference type="EnsemblBacteria" id="ACB06959">
    <property type="protein sequence ID" value="ACB06959"/>
    <property type="gene ID" value="Kcr_0199"/>
</dbReference>
<feature type="transmembrane region" description="Helical" evidence="8">
    <location>
        <begin position="666"/>
        <end position="683"/>
    </location>
</feature>
<organism evidence="10 11">
    <name type="scientific">Korarchaeum cryptofilum (strain OPF8)</name>
    <dbReference type="NCBI Taxonomy" id="374847"/>
    <lineage>
        <taxon>Archaea</taxon>
        <taxon>Thermoproteota</taxon>
        <taxon>Candidatus Korarchaeia</taxon>
        <taxon>Candidatus Korarchaeales</taxon>
        <taxon>Candidatus Korarchaeaceae</taxon>
        <taxon>Candidatus Korarchaeum</taxon>
    </lineage>
</organism>
<keyword evidence="4 10" id="KW-0808">Transferase</keyword>
<dbReference type="PANTHER" id="PTHR33908:SF11">
    <property type="entry name" value="MEMBRANE PROTEIN"/>
    <property type="match status" value="1"/>
</dbReference>